<accession>A0A834T3K2</accession>
<evidence type="ECO:0000256" key="3">
    <source>
        <dbReference type="ARBA" id="ARBA00022525"/>
    </source>
</evidence>
<evidence type="ECO:0000259" key="13">
    <source>
        <dbReference type="Pfam" id="PF17766"/>
    </source>
</evidence>
<dbReference type="Gene3D" id="3.40.50.200">
    <property type="entry name" value="Peptidase S8/S53 domain"/>
    <property type="match status" value="1"/>
</dbReference>
<name>A0A834T3K2_9FABA</name>
<dbReference type="InterPro" id="IPR010259">
    <property type="entry name" value="S8pro/Inhibitor_I9"/>
</dbReference>
<dbReference type="InterPro" id="IPR041469">
    <property type="entry name" value="Subtilisin-like_FN3"/>
</dbReference>
<keyword evidence="5" id="KW-0732">Signal</keyword>
<comment type="similarity">
    <text evidence="2 9">Belongs to the peptidase S8 family.</text>
</comment>
<dbReference type="InterPro" id="IPR003137">
    <property type="entry name" value="PA_domain"/>
</dbReference>
<evidence type="ECO:0000256" key="4">
    <source>
        <dbReference type="ARBA" id="ARBA00022670"/>
    </source>
</evidence>
<dbReference type="Proteomes" id="UP000634136">
    <property type="component" value="Unassembled WGS sequence"/>
</dbReference>
<dbReference type="GO" id="GO:0004252">
    <property type="term" value="F:serine-type endopeptidase activity"/>
    <property type="evidence" value="ECO:0007669"/>
    <property type="project" value="UniProtKB-UniRule"/>
</dbReference>
<evidence type="ECO:0000256" key="9">
    <source>
        <dbReference type="PROSITE-ProRule" id="PRU01240"/>
    </source>
</evidence>
<evidence type="ECO:0000256" key="5">
    <source>
        <dbReference type="ARBA" id="ARBA00022729"/>
    </source>
</evidence>
<dbReference type="SUPFAM" id="SSF52743">
    <property type="entry name" value="Subtilisin-like"/>
    <property type="match status" value="1"/>
</dbReference>
<comment type="caution">
    <text evidence="14">The sequence shown here is derived from an EMBL/GenBank/DDBJ whole genome shotgun (WGS) entry which is preliminary data.</text>
</comment>
<evidence type="ECO:0000259" key="10">
    <source>
        <dbReference type="Pfam" id="PF00082"/>
    </source>
</evidence>
<evidence type="ECO:0000256" key="2">
    <source>
        <dbReference type="ARBA" id="ARBA00011073"/>
    </source>
</evidence>
<keyword evidence="15" id="KW-1185">Reference proteome</keyword>
<gene>
    <name evidence="14" type="ORF">G2W53_029647</name>
</gene>
<evidence type="ECO:0000256" key="8">
    <source>
        <dbReference type="PIRSR" id="PIRSR615500-1"/>
    </source>
</evidence>
<proteinExistence type="inferred from homology"/>
<feature type="active site" description="Charge relay system" evidence="8 9">
    <location>
        <position position="497"/>
    </location>
</feature>
<feature type="active site" description="Charge relay system" evidence="8 9">
    <location>
        <position position="132"/>
    </location>
</feature>
<dbReference type="PRINTS" id="PR00723">
    <property type="entry name" value="SUBTILISIN"/>
</dbReference>
<dbReference type="Pfam" id="PF02225">
    <property type="entry name" value="PA"/>
    <property type="match status" value="1"/>
</dbReference>
<sequence>MITLVELQESYIVYLGSHSHGPNPSSADLDSATNSHYDFLASILGSHEKAKEAMFYSYNKHINGFAALLEDEEAEEIKKKPNVVSVFLSKMHKLHTTRSWEFLGLEKNGRIGRDSAWKIGNYGRNTIIGNIDTGYEAHIGKIPSSERSARDIVGHGSHTLSTAGGNFVRRVSVLNNGNGTAKGGSPRARVAAYKACWSSTDAGGCYDSDLLDAFDHAISDGVDVLSVSIGGNQHFPEDLLTDGISIGAFHAVAKGIVVVCSAGNEGPDPGTVKNVAPWVFTVAASSIDRDFNNNITLGNGQSIKGTSLATGLPSQNFFSIIRAADAKLSNATVEDAQLCNAGTLDPNKVRGKILICQRGRSLRPLDKGQQALLAGAVGMFLESDAKDGDTVTADPHVLATSGSTNKTSGWAGNDYYNTTNNPIAFMDKAKTFLGIKPAPVMASFSSRGPNVIQPKLLKPDVTAPGLNIIAAYTLGASPSNIPSDTRRFPFNVLSGTSMACPHVAGIAGLLKTRYPTWSPAAIKSAIMTTATILDNNNNLIQDGVDEEPATPFAYGSGHVRPDLAIDPGLVYDLKPSDYLDFLCGSGYEETLVASFNHEKHYKCPKSYRIEDFNYPTITVSNPGATPITVTRTVTNVGPPSTYSVNVIAPIGVNVVVQPKVLKFSKTLQKKTFRVVLKTMGLSQSGNTTFGELSWTDGKHRVRSPIVVLQSET</sequence>
<evidence type="ECO:0000259" key="11">
    <source>
        <dbReference type="Pfam" id="PF02225"/>
    </source>
</evidence>
<evidence type="ECO:0000256" key="7">
    <source>
        <dbReference type="ARBA" id="ARBA00022825"/>
    </source>
</evidence>
<dbReference type="CDD" id="cd04852">
    <property type="entry name" value="Peptidases_S8_3"/>
    <property type="match status" value="1"/>
</dbReference>
<feature type="active site" description="Charge relay system" evidence="8 9">
    <location>
        <position position="155"/>
    </location>
</feature>
<dbReference type="PROSITE" id="PS00138">
    <property type="entry name" value="SUBTILASE_SER"/>
    <property type="match status" value="1"/>
</dbReference>
<dbReference type="PROSITE" id="PS51892">
    <property type="entry name" value="SUBTILASE"/>
    <property type="match status" value="1"/>
</dbReference>
<dbReference type="EMBL" id="JAAIUW010000009">
    <property type="protein sequence ID" value="KAF7815678.1"/>
    <property type="molecule type" value="Genomic_DNA"/>
</dbReference>
<dbReference type="OrthoDB" id="206201at2759"/>
<feature type="domain" description="Inhibitor I9" evidence="12">
    <location>
        <begin position="10"/>
        <end position="95"/>
    </location>
</feature>
<dbReference type="Gene3D" id="3.50.30.30">
    <property type="match status" value="1"/>
</dbReference>
<dbReference type="InterPro" id="IPR036852">
    <property type="entry name" value="Peptidase_S8/S53_dom_sf"/>
</dbReference>
<dbReference type="GO" id="GO:0005576">
    <property type="term" value="C:extracellular region"/>
    <property type="evidence" value="ECO:0007669"/>
    <property type="project" value="UniProtKB-SubCell"/>
</dbReference>
<evidence type="ECO:0000313" key="14">
    <source>
        <dbReference type="EMBL" id="KAF7815678.1"/>
    </source>
</evidence>
<dbReference type="Pfam" id="PF00082">
    <property type="entry name" value="Peptidase_S8"/>
    <property type="match status" value="1"/>
</dbReference>
<dbReference type="Pfam" id="PF17766">
    <property type="entry name" value="fn3_6"/>
    <property type="match status" value="1"/>
</dbReference>
<dbReference type="Gene3D" id="2.60.40.2310">
    <property type="match status" value="1"/>
</dbReference>
<dbReference type="AlphaFoldDB" id="A0A834T3K2"/>
<organism evidence="14 15">
    <name type="scientific">Senna tora</name>
    <dbReference type="NCBI Taxonomy" id="362788"/>
    <lineage>
        <taxon>Eukaryota</taxon>
        <taxon>Viridiplantae</taxon>
        <taxon>Streptophyta</taxon>
        <taxon>Embryophyta</taxon>
        <taxon>Tracheophyta</taxon>
        <taxon>Spermatophyta</taxon>
        <taxon>Magnoliopsida</taxon>
        <taxon>eudicotyledons</taxon>
        <taxon>Gunneridae</taxon>
        <taxon>Pentapetalae</taxon>
        <taxon>rosids</taxon>
        <taxon>fabids</taxon>
        <taxon>Fabales</taxon>
        <taxon>Fabaceae</taxon>
        <taxon>Caesalpinioideae</taxon>
        <taxon>Cassia clade</taxon>
        <taxon>Senna</taxon>
    </lineage>
</organism>
<dbReference type="CDD" id="cd02120">
    <property type="entry name" value="PA_subtilisin_like"/>
    <property type="match status" value="1"/>
</dbReference>
<feature type="domain" description="PA" evidence="11">
    <location>
        <begin position="335"/>
        <end position="401"/>
    </location>
</feature>
<feature type="domain" description="Peptidase S8/S53" evidence="10">
    <location>
        <begin position="142"/>
        <end position="556"/>
    </location>
</feature>
<evidence type="ECO:0000256" key="6">
    <source>
        <dbReference type="ARBA" id="ARBA00022801"/>
    </source>
</evidence>
<comment type="subcellular location">
    <subcellularLocation>
        <location evidence="1">Secreted</location>
    </subcellularLocation>
</comment>
<protein>
    <submittedName>
        <fullName evidence="14">Subtilisin-like protease</fullName>
    </submittedName>
</protein>
<dbReference type="InterPro" id="IPR037045">
    <property type="entry name" value="S8pro/Inhibitor_I9_sf"/>
</dbReference>
<evidence type="ECO:0000259" key="12">
    <source>
        <dbReference type="Pfam" id="PF05922"/>
    </source>
</evidence>
<dbReference type="GO" id="GO:0006508">
    <property type="term" value="P:proteolysis"/>
    <property type="evidence" value="ECO:0007669"/>
    <property type="project" value="UniProtKB-KW"/>
</dbReference>
<dbReference type="GO" id="GO:0009610">
    <property type="term" value="P:response to symbiotic fungus"/>
    <property type="evidence" value="ECO:0007669"/>
    <property type="project" value="UniProtKB-ARBA"/>
</dbReference>
<feature type="domain" description="Subtilisin-like protease fibronectin type-III" evidence="13">
    <location>
        <begin position="611"/>
        <end position="707"/>
    </location>
</feature>
<dbReference type="InterPro" id="IPR023828">
    <property type="entry name" value="Peptidase_S8_Ser-AS"/>
</dbReference>
<dbReference type="InterPro" id="IPR034197">
    <property type="entry name" value="Peptidases_S8_3"/>
</dbReference>
<keyword evidence="6 9" id="KW-0378">Hydrolase</keyword>
<dbReference type="FunFam" id="3.30.70.80:FF:000002">
    <property type="entry name" value="Subtilisin-like protease SBT5.3"/>
    <property type="match status" value="1"/>
</dbReference>
<dbReference type="FunFam" id="2.60.40.2310:FF:000001">
    <property type="entry name" value="Subtilisin-like protease SBT1.5"/>
    <property type="match status" value="1"/>
</dbReference>
<dbReference type="Gene3D" id="3.30.70.80">
    <property type="entry name" value="Peptidase S8 propeptide/proteinase inhibitor I9"/>
    <property type="match status" value="1"/>
</dbReference>
<dbReference type="InterPro" id="IPR000209">
    <property type="entry name" value="Peptidase_S8/S53_dom"/>
</dbReference>
<dbReference type="PANTHER" id="PTHR10795">
    <property type="entry name" value="PROPROTEIN CONVERTASE SUBTILISIN/KEXIN"/>
    <property type="match status" value="1"/>
</dbReference>
<keyword evidence="7 9" id="KW-0720">Serine protease</keyword>
<keyword evidence="3" id="KW-0964">Secreted</keyword>
<dbReference type="Pfam" id="PF05922">
    <property type="entry name" value="Inhibitor_I9"/>
    <property type="match status" value="1"/>
</dbReference>
<evidence type="ECO:0000256" key="1">
    <source>
        <dbReference type="ARBA" id="ARBA00004613"/>
    </source>
</evidence>
<dbReference type="InterPro" id="IPR015500">
    <property type="entry name" value="Peptidase_S8_subtilisin-rel"/>
</dbReference>
<dbReference type="InterPro" id="IPR045051">
    <property type="entry name" value="SBT"/>
</dbReference>
<reference evidence="14" key="1">
    <citation type="submission" date="2020-09" db="EMBL/GenBank/DDBJ databases">
        <title>Genome-Enabled Discovery of Anthraquinone Biosynthesis in Senna tora.</title>
        <authorList>
            <person name="Kang S.-H."/>
            <person name="Pandey R.P."/>
            <person name="Lee C.-M."/>
            <person name="Sim J.-S."/>
            <person name="Jeong J.-T."/>
            <person name="Choi B.-S."/>
            <person name="Jung M."/>
            <person name="Ginzburg D."/>
            <person name="Zhao K."/>
            <person name="Won S.Y."/>
            <person name="Oh T.-J."/>
            <person name="Yu Y."/>
            <person name="Kim N.-H."/>
            <person name="Lee O.R."/>
            <person name="Lee T.-H."/>
            <person name="Bashyal P."/>
            <person name="Kim T.-S."/>
            <person name="Lee W.-H."/>
            <person name="Kawkins C."/>
            <person name="Kim C.-K."/>
            <person name="Kim J.S."/>
            <person name="Ahn B.O."/>
            <person name="Rhee S.Y."/>
            <person name="Sohng J.K."/>
        </authorList>
    </citation>
    <scope>NUCLEOTIDE SEQUENCE</scope>
    <source>
        <tissue evidence="14">Leaf</tissue>
    </source>
</reference>
<keyword evidence="4 9" id="KW-0645">Protease</keyword>
<evidence type="ECO:0000313" key="15">
    <source>
        <dbReference type="Proteomes" id="UP000634136"/>
    </source>
</evidence>